<evidence type="ECO:0000313" key="10">
    <source>
        <dbReference type="EMBL" id="PIO32562.1"/>
    </source>
</evidence>
<evidence type="ECO:0000313" key="11">
    <source>
        <dbReference type="Proteomes" id="UP000228934"/>
    </source>
</evidence>
<evidence type="ECO:0000256" key="4">
    <source>
        <dbReference type="ARBA" id="ARBA00022679"/>
    </source>
</evidence>
<evidence type="ECO:0000259" key="9">
    <source>
        <dbReference type="Pfam" id="PF12605"/>
    </source>
</evidence>
<feature type="domain" description="Casein kinase 1 gamma C-terminal" evidence="9">
    <location>
        <begin position="76"/>
        <end position="108"/>
    </location>
</feature>
<feature type="non-terminal residue" evidence="10">
    <location>
        <position position="111"/>
    </location>
</feature>
<dbReference type="Gene3D" id="1.10.510.10">
    <property type="entry name" value="Transferase(Phosphotransferase) domain 1"/>
    <property type="match status" value="1"/>
</dbReference>
<protein>
    <recommendedName>
        <fullName evidence="9">Casein kinase 1 gamma C-terminal domain-containing protein</fullName>
    </recommendedName>
</protein>
<evidence type="ECO:0000256" key="2">
    <source>
        <dbReference type="ARBA" id="ARBA00022490"/>
    </source>
</evidence>
<comment type="catalytic activity">
    <reaction evidence="7">
        <text>L-seryl-[protein] + ATP = O-phospho-L-seryl-[protein] + ADP + H(+)</text>
        <dbReference type="Rhea" id="RHEA:17989"/>
        <dbReference type="Rhea" id="RHEA-COMP:9863"/>
        <dbReference type="Rhea" id="RHEA-COMP:11604"/>
        <dbReference type="ChEBI" id="CHEBI:15378"/>
        <dbReference type="ChEBI" id="CHEBI:29999"/>
        <dbReference type="ChEBI" id="CHEBI:30616"/>
        <dbReference type="ChEBI" id="CHEBI:83421"/>
        <dbReference type="ChEBI" id="CHEBI:456216"/>
        <dbReference type="EC" id="2.7.11.1"/>
    </reaction>
</comment>
<dbReference type="InterPro" id="IPR050235">
    <property type="entry name" value="CK1_Ser-Thr_kinase"/>
</dbReference>
<dbReference type="OrthoDB" id="9805563at2759"/>
<evidence type="ECO:0000256" key="1">
    <source>
        <dbReference type="ARBA" id="ARBA00004496"/>
    </source>
</evidence>
<keyword evidence="3" id="KW-0723">Serine/threonine-protein kinase</keyword>
<dbReference type="PANTHER" id="PTHR11909">
    <property type="entry name" value="CASEIN KINASE-RELATED"/>
    <property type="match status" value="1"/>
</dbReference>
<keyword evidence="11" id="KW-1185">Reference proteome</keyword>
<comment type="subcellular location">
    <subcellularLocation>
        <location evidence="1">Cytoplasm</location>
    </subcellularLocation>
</comment>
<dbReference type="GO" id="GO:0004674">
    <property type="term" value="F:protein serine/threonine kinase activity"/>
    <property type="evidence" value="ECO:0007669"/>
    <property type="project" value="UniProtKB-KW"/>
</dbReference>
<keyword evidence="2" id="KW-0963">Cytoplasm</keyword>
<feature type="compositionally biased region" description="Basic and acidic residues" evidence="8">
    <location>
        <begin position="95"/>
        <end position="105"/>
    </location>
</feature>
<dbReference type="InterPro" id="IPR011009">
    <property type="entry name" value="Kinase-like_dom_sf"/>
</dbReference>
<reference evidence="11" key="1">
    <citation type="journal article" date="2017" name="Nat. Commun.">
        <title>The North American bullfrog draft genome provides insight into hormonal regulation of long noncoding RNA.</title>
        <authorList>
            <person name="Hammond S.A."/>
            <person name="Warren R.L."/>
            <person name="Vandervalk B.P."/>
            <person name="Kucuk E."/>
            <person name="Khan H."/>
            <person name="Gibb E.A."/>
            <person name="Pandoh P."/>
            <person name="Kirk H."/>
            <person name="Zhao Y."/>
            <person name="Jones M."/>
            <person name="Mungall A.J."/>
            <person name="Coope R."/>
            <person name="Pleasance S."/>
            <person name="Moore R.A."/>
            <person name="Holt R.A."/>
            <person name="Round J.M."/>
            <person name="Ohora S."/>
            <person name="Walle B.V."/>
            <person name="Veldhoen N."/>
            <person name="Helbing C.C."/>
            <person name="Birol I."/>
        </authorList>
    </citation>
    <scope>NUCLEOTIDE SEQUENCE [LARGE SCALE GENOMIC DNA]</scope>
</reference>
<evidence type="ECO:0000256" key="7">
    <source>
        <dbReference type="ARBA" id="ARBA00048679"/>
    </source>
</evidence>
<evidence type="ECO:0000256" key="8">
    <source>
        <dbReference type="SAM" id="MobiDB-lite"/>
    </source>
</evidence>
<gene>
    <name evidence="10" type="ORF">AB205_0187740</name>
</gene>
<dbReference type="SUPFAM" id="SSF56112">
    <property type="entry name" value="Protein kinase-like (PK-like)"/>
    <property type="match status" value="1"/>
</dbReference>
<keyword evidence="4" id="KW-0808">Transferase</keyword>
<evidence type="ECO:0000256" key="3">
    <source>
        <dbReference type="ARBA" id="ARBA00022527"/>
    </source>
</evidence>
<dbReference type="InterPro" id="IPR022247">
    <property type="entry name" value="Casein_kinase-1_gamma_C"/>
</dbReference>
<dbReference type="Proteomes" id="UP000228934">
    <property type="component" value="Unassembled WGS sequence"/>
</dbReference>
<evidence type="ECO:0000256" key="6">
    <source>
        <dbReference type="ARBA" id="ARBA00047899"/>
    </source>
</evidence>
<feature type="region of interest" description="Disordered" evidence="8">
    <location>
        <begin position="84"/>
        <end position="111"/>
    </location>
</feature>
<comment type="catalytic activity">
    <reaction evidence="6">
        <text>L-threonyl-[protein] + ATP = O-phospho-L-threonyl-[protein] + ADP + H(+)</text>
        <dbReference type="Rhea" id="RHEA:46608"/>
        <dbReference type="Rhea" id="RHEA-COMP:11060"/>
        <dbReference type="Rhea" id="RHEA-COMP:11605"/>
        <dbReference type="ChEBI" id="CHEBI:15378"/>
        <dbReference type="ChEBI" id="CHEBI:30013"/>
        <dbReference type="ChEBI" id="CHEBI:30616"/>
        <dbReference type="ChEBI" id="CHEBI:61977"/>
        <dbReference type="ChEBI" id="CHEBI:456216"/>
        <dbReference type="EC" id="2.7.11.1"/>
    </reaction>
</comment>
<keyword evidence="5" id="KW-0418">Kinase</keyword>
<dbReference type="GO" id="GO:0005737">
    <property type="term" value="C:cytoplasm"/>
    <property type="evidence" value="ECO:0007669"/>
    <property type="project" value="UniProtKB-SubCell"/>
</dbReference>
<dbReference type="AlphaFoldDB" id="A0A2G9RXE5"/>
<organism evidence="10 11">
    <name type="scientific">Aquarana catesbeiana</name>
    <name type="common">American bullfrog</name>
    <name type="synonym">Rana catesbeiana</name>
    <dbReference type="NCBI Taxonomy" id="8400"/>
    <lineage>
        <taxon>Eukaryota</taxon>
        <taxon>Metazoa</taxon>
        <taxon>Chordata</taxon>
        <taxon>Craniata</taxon>
        <taxon>Vertebrata</taxon>
        <taxon>Euteleostomi</taxon>
        <taxon>Amphibia</taxon>
        <taxon>Batrachia</taxon>
        <taxon>Anura</taxon>
        <taxon>Neobatrachia</taxon>
        <taxon>Ranoidea</taxon>
        <taxon>Ranidae</taxon>
        <taxon>Aquarana</taxon>
    </lineage>
</organism>
<sequence>MFMYFLRGSLPWQGLKISLHFLSHSQTVKEMATYLRYVRRLDFFEKPDYDYLRKLFTDLFDRKGYMFDYEYDWTGKQLPTPVGSIHADPALSSNREAHQHRDKMQQAKNQF</sequence>
<dbReference type="EMBL" id="KV931215">
    <property type="protein sequence ID" value="PIO32562.1"/>
    <property type="molecule type" value="Genomic_DNA"/>
</dbReference>
<name>A0A2G9RXE5_AQUCT</name>
<dbReference type="Pfam" id="PF12605">
    <property type="entry name" value="CK1gamma_C"/>
    <property type="match status" value="1"/>
</dbReference>
<evidence type="ECO:0000256" key="5">
    <source>
        <dbReference type="ARBA" id="ARBA00022777"/>
    </source>
</evidence>
<accession>A0A2G9RXE5</accession>
<proteinExistence type="predicted"/>